<feature type="region of interest" description="Disordered" evidence="3">
    <location>
        <begin position="490"/>
        <end position="569"/>
    </location>
</feature>
<evidence type="ECO:0000256" key="2">
    <source>
        <dbReference type="PROSITE-ProRule" id="PRU00192"/>
    </source>
</evidence>
<dbReference type="AlphaFoldDB" id="A0A420HFG7"/>
<keyword evidence="4" id="KW-0472">Membrane</keyword>
<dbReference type="Gene3D" id="2.30.30.40">
    <property type="entry name" value="SH3 Domains"/>
    <property type="match status" value="1"/>
</dbReference>
<keyword evidence="4" id="KW-1133">Transmembrane helix</keyword>
<evidence type="ECO:0000256" key="1">
    <source>
        <dbReference type="ARBA" id="ARBA00022443"/>
    </source>
</evidence>
<dbReference type="InterPro" id="IPR036028">
    <property type="entry name" value="SH3-like_dom_sf"/>
</dbReference>
<feature type="compositionally biased region" description="Polar residues" evidence="3">
    <location>
        <begin position="323"/>
        <end position="346"/>
    </location>
</feature>
<feature type="compositionally biased region" description="Polar residues" evidence="3">
    <location>
        <begin position="504"/>
        <end position="520"/>
    </location>
</feature>
<feature type="compositionally biased region" description="Low complexity" evidence="3">
    <location>
        <begin position="490"/>
        <end position="503"/>
    </location>
</feature>
<protein>
    <recommendedName>
        <fullName evidence="5">SH3 domain-containing protein</fullName>
    </recommendedName>
</protein>
<dbReference type="Pfam" id="PF14604">
    <property type="entry name" value="SH3_9"/>
    <property type="match status" value="1"/>
</dbReference>
<dbReference type="SUPFAM" id="SSF50044">
    <property type="entry name" value="SH3-domain"/>
    <property type="match status" value="1"/>
</dbReference>
<evidence type="ECO:0000256" key="3">
    <source>
        <dbReference type="SAM" id="MobiDB-lite"/>
    </source>
</evidence>
<evidence type="ECO:0000313" key="6">
    <source>
        <dbReference type="EMBL" id="RKF56133.1"/>
    </source>
</evidence>
<dbReference type="STRING" id="62708.A0A420HFG7"/>
<dbReference type="EMBL" id="MCBQ01019771">
    <property type="protein sequence ID" value="RKF56133.1"/>
    <property type="molecule type" value="Genomic_DNA"/>
</dbReference>
<gene>
    <name evidence="6" type="ORF">GcM3_197006</name>
</gene>
<evidence type="ECO:0000313" key="7">
    <source>
        <dbReference type="Proteomes" id="UP000283383"/>
    </source>
</evidence>
<dbReference type="Proteomes" id="UP000283383">
    <property type="component" value="Unassembled WGS sequence"/>
</dbReference>
<evidence type="ECO:0000256" key="4">
    <source>
        <dbReference type="SAM" id="Phobius"/>
    </source>
</evidence>
<organism evidence="6 7">
    <name type="scientific">Golovinomyces cichoracearum</name>
    <dbReference type="NCBI Taxonomy" id="62708"/>
    <lineage>
        <taxon>Eukaryota</taxon>
        <taxon>Fungi</taxon>
        <taxon>Dikarya</taxon>
        <taxon>Ascomycota</taxon>
        <taxon>Pezizomycotina</taxon>
        <taxon>Leotiomycetes</taxon>
        <taxon>Erysiphales</taxon>
        <taxon>Erysiphaceae</taxon>
        <taxon>Golovinomyces</taxon>
    </lineage>
</organism>
<reference evidence="6 7" key="1">
    <citation type="journal article" date="2018" name="BMC Genomics">
        <title>Comparative genome analyses reveal sequence features reflecting distinct modes of host-adaptation between dicot and monocot powdery mildew.</title>
        <authorList>
            <person name="Wu Y."/>
            <person name="Ma X."/>
            <person name="Pan Z."/>
            <person name="Kale S.D."/>
            <person name="Song Y."/>
            <person name="King H."/>
            <person name="Zhang Q."/>
            <person name="Presley C."/>
            <person name="Deng X."/>
            <person name="Wei C.I."/>
            <person name="Xiao S."/>
        </authorList>
    </citation>
    <scope>NUCLEOTIDE SEQUENCE [LARGE SCALE GENOMIC DNA]</scope>
    <source>
        <strain evidence="6">UMSG3</strain>
    </source>
</reference>
<comment type="caution">
    <text evidence="6">The sequence shown here is derived from an EMBL/GenBank/DDBJ whole genome shotgun (WGS) entry which is preliminary data.</text>
</comment>
<feature type="compositionally biased region" description="Basic and acidic residues" evidence="3">
    <location>
        <begin position="56"/>
        <end position="77"/>
    </location>
</feature>
<feature type="transmembrane region" description="Helical" evidence="4">
    <location>
        <begin position="264"/>
        <end position="285"/>
    </location>
</feature>
<feature type="compositionally biased region" description="Low complexity" evidence="3">
    <location>
        <begin position="78"/>
        <end position="113"/>
    </location>
</feature>
<sequence length="686" mass="72238">MFGRYAYRRLATRDDKGVEDRASTATSVSLVTSSTSSTGVFVGYSTVTSSTSVKTETTKTEATKTEATKTEATKTEAPKTQATSTKTTVEVLSSSTASVSSSTSTLAMTTSTTQAEAQQKETPYLPKPQDEPTAQSTTSSQQTQATTPPVNTPAPPQPTLSEAHDTSSVIVEAPTTASVSSSSSAQPAKLMVTSLEDLPQSIMSPTSSVPISMSLLVATSSSSAAVMTILVPKPSILAPAVASASSVAQSNTPSDTSMNASGKVSLILGIVLFLATGCILYQLYFRKKRQAARLQQTDDNEKLSFAGAGAGAGTKSPSDRSPHTSQIKSPSMTFSSNAETIKSTPSEDPINPFGSHAEIVVDSVNAQGPKVIDKVDSSTPRLARGASKRGVVSHAFVPGDATTAYRGPATAEYNTYQGPVNSPPIPDSNSISKTVPAVYRVQLDFNPSMDDELLLRTGQLVRVLHEFDDGWAMCIRLDSSEQGVCPRTCLSSRPLKPRSPSSSTIGRQSSQAPISHNNPSGIKDSGCLPTSPQELPGHRVNVVHESQPMLGPNSPQMRPLPQVPDETQNPLPTPTEGVTNEMIPQNLQGSKSMHNTEILPLKNAARFVAPAQNNSHNPSASQDSVAPSVDYFSFSKPTSVEENSESILSGHGRQQSVKSMCSVLGVTEPYMGQPMTSEKSVPGQAL</sequence>
<feature type="compositionally biased region" description="Low complexity" evidence="3">
    <location>
        <begin position="132"/>
        <end position="149"/>
    </location>
</feature>
<dbReference type="InterPro" id="IPR001452">
    <property type="entry name" value="SH3_domain"/>
</dbReference>
<feature type="region of interest" description="Disordered" evidence="3">
    <location>
        <begin position="48"/>
        <end position="166"/>
    </location>
</feature>
<dbReference type="PROSITE" id="PS50002">
    <property type="entry name" value="SH3"/>
    <property type="match status" value="1"/>
</dbReference>
<feature type="region of interest" description="Disordered" evidence="3">
    <location>
        <begin position="304"/>
        <end position="354"/>
    </location>
</feature>
<keyword evidence="1 2" id="KW-0728">SH3 domain</keyword>
<keyword evidence="7" id="KW-1185">Reference proteome</keyword>
<evidence type="ECO:0000259" key="5">
    <source>
        <dbReference type="PROSITE" id="PS50002"/>
    </source>
</evidence>
<dbReference type="SMART" id="SM00326">
    <property type="entry name" value="SH3"/>
    <property type="match status" value="1"/>
</dbReference>
<feature type="domain" description="SH3" evidence="5">
    <location>
        <begin position="434"/>
        <end position="495"/>
    </location>
</feature>
<accession>A0A420HFG7</accession>
<name>A0A420HFG7_9PEZI</name>
<proteinExistence type="predicted"/>
<keyword evidence="4" id="KW-0812">Transmembrane</keyword>